<reference evidence="2 3" key="1">
    <citation type="journal article" date="2011" name="Cell">
        <title>Insight into structure and assembly of the nuclear pore complex by utilizing the genome of a eukaryotic thermophile.</title>
        <authorList>
            <person name="Amlacher S."/>
            <person name="Sarges P."/>
            <person name="Flemming D."/>
            <person name="van Noort V."/>
            <person name="Kunze R."/>
            <person name="Devos D.P."/>
            <person name="Arumugam M."/>
            <person name="Bork P."/>
            <person name="Hurt E."/>
        </authorList>
    </citation>
    <scope>NUCLEOTIDE SEQUENCE [LARGE SCALE GENOMIC DNA]</scope>
    <source>
        <strain evidence="3">DSM 1495 / CBS 144.50 / IMI 039719</strain>
    </source>
</reference>
<dbReference type="OrthoDB" id="4587526at2759"/>
<dbReference type="EMBL" id="GL988040">
    <property type="protein sequence ID" value="EGS22313.1"/>
    <property type="molecule type" value="Genomic_DNA"/>
</dbReference>
<protein>
    <submittedName>
        <fullName evidence="2">Uncharacterized protein</fullName>
    </submittedName>
</protein>
<dbReference type="eggNOG" id="ENOG502RS8P">
    <property type="taxonomic scope" value="Eukaryota"/>
</dbReference>
<feature type="compositionally biased region" description="Polar residues" evidence="1">
    <location>
        <begin position="297"/>
        <end position="307"/>
    </location>
</feature>
<feature type="compositionally biased region" description="Basic and acidic residues" evidence="1">
    <location>
        <begin position="281"/>
        <end position="296"/>
    </location>
</feature>
<dbReference type="OMA" id="TMMESMH"/>
<proteinExistence type="predicted"/>
<dbReference type="AlphaFoldDB" id="G0S2T0"/>
<dbReference type="RefSeq" id="XP_006692332.1">
    <property type="nucleotide sequence ID" value="XM_006692269.1"/>
</dbReference>
<feature type="compositionally biased region" description="Low complexity" evidence="1">
    <location>
        <begin position="341"/>
        <end position="352"/>
    </location>
</feature>
<dbReference type="KEGG" id="cthr:CTHT_0018370"/>
<dbReference type="GeneID" id="18255875"/>
<feature type="region of interest" description="Disordered" evidence="1">
    <location>
        <begin position="189"/>
        <end position="307"/>
    </location>
</feature>
<name>G0S2T0_CHATD</name>
<keyword evidence="3" id="KW-1185">Reference proteome</keyword>
<accession>G0S2T0</accession>
<sequence>MPPKHEPIMLWGFCFSTQQQKMSFNQSWACAFHTSWYTNESHPMWDSIDDIQKRREIRYGNNIYVLFRALLHLRRFWGQDSLWSAVAKGFNTSSSVVRATAEALTEARRAQRVKKSRDVSDTARAADEWIDFVDSQPKGLRVLSDPEVYKVAEAFFKEQEKKHLNAARVPTDPRRSQAHLAAQYIQAAQMKEDEEVSPPLSPRLFSPLLPPAPMSTVKQEQREEVKGVNPPRGPRKRAASPAPLLERSPKQRKFSMDERAPPTGPAAERQRPVPQSYRPQYDAEPRRASRQEDSGHVETSASRKSYSSSEDIILLKARIASLEKELAEAKEKANSQPHSHANATQAQQPASQAVVVATKPLDETVTSLQSDMATVTNVVGTMMESMHVIVDSLNLLRDDITGLSGQQKELASAVAGVTSAATKEGSVAAITNGVSDGGEIEKLLGPIQTLVEGLATLRQEVAELKKQPPSQQPPSGSTATLEALLHQQTAHIAKLSTQVNALQSRMQAQQALFTTPPQTLRQAFALAQLDLKKHKTVIEGFYSSMGHNASRHTMEQTANLLGAIQHGLGVIRESGLVGYGQGREAD</sequence>
<dbReference type="Proteomes" id="UP000008066">
    <property type="component" value="Unassembled WGS sequence"/>
</dbReference>
<dbReference type="HOGENOM" id="CLU_487607_0_0_1"/>
<evidence type="ECO:0000313" key="2">
    <source>
        <dbReference type="EMBL" id="EGS22313.1"/>
    </source>
</evidence>
<evidence type="ECO:0000313" key="3">
    <source>
        <dbReference type="Proteomes" id="UP000008066"/>
    </source>
</evidence>
<gene>
    <name evidence="2" type="ORF">CTHT_0018370</name>
</gene>
<feature type="region of interest" description="Disordered" evidence="1">
    <location>
        <begin position="328"/>
        <end position="352"/>
    </location>
</feature>
<evidence type="ECO:0000256" key="1">
    <source>
        <dbReference type="SAM" id="MobiDB-lite"/>
    </source>
</evidence>
<organism evidence="3">
    <name type="scientific">Chaetomium thermophilum (strain DSM 1495 / CBS 144.50 / IMI 039719)</name>
    <name type="common">Thermochaetoides thermophila</name>
    <dbReference type="NCBI Taxonomy" id="759272"/>
    <lineage>
        <taxon>Eukaryota</taxon>
        <taxon>Fungi</taxon>
        <taxon>Dikarya</taxon>
        <taxon>Ascomycota</taxon>
        <taxon>Pezizomycotina</taxon>
        <taxon>Sordariomycetes</taxon>
        <taxon>Sordariomycetidae</taxon>
        <taxon>Sordariales</taxon>
        <taxon>Chaetomiaceae</taxon>
        <taxon>Thermochaetoides</taxon>
    </lineage>
</organism>